<keyword evidence="7" id="KW-0460">Magnesium</keyword>
<keyword evidence="5 8" id="KW-1133">Transmembrane helix</keyword>
<feature type="transmembrane region" description="Helical" evidence="8">
    <location>
        <begin position="186"/>
        <end position="203"/>
    </location>
</feature>
<dbReference type="AlphaFoldDB" id="A0A1M6S996"/>
<keyword evidence="10" id="KW-1185">Reference proteome</keyword>
<dbReference type="GO" id="GO:0071555">
    <property type="term" value="P:cell wall organization"/>
    <property type="evidence" value="ECO:0007669"/>
    <property type="project" value="TreeGrafter"/>
</dbReference>
<evidence type="ECO:0000256" key="4">
    <source>
        <dbReference type="ARBA" id="ARBA00022692"/>
    </source>
</evidence>
<sequence length="342" mass="37141">MKEAIIYFIIAMAISTVTTPLVRKFAVFVKAMDVPRDNRRVHNKPIPLLGGLAIYIAVVIGMLMRFKSIDKVYIGIIIGTTIIVIGGFLDDKIDLRPIYKIIFQVSAAVVVMLCGIKINIITNPFSSSRLFLNLQYISIPITIIWIVGVTNAFNLIDGLDGLSTGIGFIASANLFIIAILNNRPDTAVLTAILGGALLGFLPFNFNPASIFLGDTGAQLIGFLLAVISIDGAIKSATAFALAVPILTFGLPIYDTLFAVVRRKINGKPITQGDKGHLHHRLLSLGLTQRQVVLIMYSVSIILGGISILAMEISGPKSYFLMTSVIVFIMILAWKAGFFKSRD</sequence>
<evidence type="ECO:0000256" key="1">
    <source>
        <dbReference type="ARBA" id="ARBA00004651"/>
    </source>
</evidence>
<dbReference type="InterPro" id="IPR000715">
    <property type="entry name" value="Glycosyl_transferase_4"/>
</dbReference>
<dbReference type="PANTHER" id="PTHR22926:SF3">
    <property type="entry name" value="UNDECAPRENYL-PHOSPHATE ALPHA-N-ACETYLGLUCOSAMINYL 1-PHOSPHATE TRANSFERASE"/>
    <property type="match status" value="1"/>
</dbReference>
<feature type="transmembrane region" description="Helical" evidence="8">
    <location>
        <begin position="101"/>
        <end position="122"/>
    </location>
</feature>
<evidence type="ECO:0000313" key="9">
    <source>
        <dbReference type="EMBL" id="SHK41275.1"/>
    </source>
</evidence>
<dbReference type="GO" id="GO:0046872">
    <property type="term" value="F:metal ion binding"/>
    <property type="evidence" value="ECO:0007669"/>
    <property type="project" value="UniProtKB-KW"/>
</dbReference>
<protein>
    <submittedName>
        <fullName evidence="9">UDP-GlcNAc:undecaprenyl-phosphate GlcNAc-1-phosphate transferase</fullName>
    </submittedName>
</protein>
<dbReference type="RefSeq" id="WP_072904387.1">
    <property type="nucleotide sequence ID" value="NZ_FRAD01000026.1"/>
</dbReference>
<proteinExistence type="predicted"/>
<comment type="subcellular location">
    <subcellularLocation>
        <location evidence="1">Cell membrane</location>
        <topology evidence="1">Multi-pass membrane protein</topology>
    </subcellularLocation>
</comment>
<feature type="transmembrane region" description="Helical" evidence="8">
    <location>
        <begin position="72"/>
        <end position="89"/>
    </location>
</feature>
<dbReference type="GO" id="GO:0005886">
    <property type="term" value="C:plasma membrane"/>
    <property type="evidence" value="ECO:0007669"/>
    <property type="project" value="UniProtKB-SubCell"/>
</dbReference>
<feature type="transmembrane region" description="Helical" evidence="8">
    <location>
        <begin position="291"/>
        <end position="312"/>
    </location>
</feature>
<dbReference type="OrthoDB" id="9805475at2"/>
<dbReference type="Proteomes" id="UP000183952">
    <property type="component" value="Unassembled WGS sequence"/>
</dbReference>
<feature type="transmembrane region" description="Helical" evidence="8">
    <location>
        <begin position="46"/>
        <end position="66"/>
    </location>
</feature>
<reference evidence="9 10" key="1">
    <citation type="submission" date="2016-11" db="EMBL/GenBank/DDBJ databases">
        <authorList>
            <person name="Jaros S."/>
            <person name="Januszkiewicz K."/>
            <person name="Wedrychowicz H."/>
        </authorList>
    </citation>
    <scope>NUCLEOTIDE SEQUENCE [LARGE SCALE GENOMIC DNA]</scope>
    <source>
        <strain evidence="9 10">DSM 3090</strain>
    </source>
</reference>
<feature type="binding site" evidence="7">
    <location>
        <position position="214"/>
    </location>
    <ligand>
        <name>Mg(2+)</name>
        <dbReference type="ChEBI" id="CHEBI:18420"/>
    </ligand>
</feature>
<dbReference type="GO" id="GO:0016780">
    <property type="term" value="F:phosphotransferase activity, for other substituted phosphate groups"/>
    <property type="evidence" value="ECO:0007669"/>
    <property type="project" value="InterPro"/>
</dbReference>
<dbReference type="STRING" id="1121331.SAMN02745248_02485"/>
<name>A0A1M6S996_9CLOT</name>
<keyword evidence="6 8" id="KW-0472">Membrane</keyword>
<feature type="transmembrane region" description="Helical" evidence="8">
    <location>
        <begin position="6"/>
        <end position="26"/>
    </location>
</feature>
<evidence type="ECO:0000313" key="10">
    <source>
        <dbReference type="Proteomes" id="UP000183952"/>
    </source>
</evidence>
<dbReference type="EMBL" id="FRAD01000026">
    <property type="protein sequence ID" value="SHK41275.1"/>
    <property type="molecule type" value="Genomic_DNA"/>
</dbReference>
<dbReference type="Pfam" id="PF00953">
    <property type="entry name" value="Glycos_transf_4"/>
    <property type="match status" value="1"/>
</dbReference>
<dbReference type="GO" id="GO:0044038">
    <property type="term" value="P:cell wall macromolecule biosynthetic process"/>
    <property type="evidence" value="ECO:0007669"/>
    <property type="project" value="TreeGrafter"/>
</dbReference>
<feature type="transmembrane region" description="Helical" evidence="8">
    <location>
        <begin position="162"/>
        <end position="180"/>
    </location>
</feature>
<evidence type="ECO:0000256" key="8">
    <source>
        <dbReference type="SAM" id="Phobius"/>
    </source>
</evidence>
<comment type="cofactor">
    <cofactor evidence="7">
        <name>Mg(2+)</name>
        <dbReference type="ChEBI" id="CHEBI:18420"/>
    </cofactor>
</comment>
<feature type="binding site" evidence="7">
    <location>
        <position position="154"/>
    </location>
    <ligand>
        <name>Mg(2+)</name>
        <dbReference type="ChEBI" id="CHEBI:18420"/>
    </ligand>
</feature>
<dbReference type="PROSITE" id="PS01348">
    <property type="entry name" value="MRAY_2"/>
    <property type="match status" value="1"/>
</dbReference>
<keyword evidence="3 9" id="KW-0808">Transferase</keyword>
<keyword evidence="4 8" id="KW-0812">Transmembrane</keyword>
<evidence type="ECO:0000256" key="3">
    <source>
        <dbReference type="ARBA" id="ARBA00022679"/>
    </source>
</evidence>
<keyword evidence="2" id="KW-1003">Cell membrane</keyword>
<feature type="transmembrane region" description="Helical" evidence="8">
    <location>
        <begin position="134"/>
        <end position="155"/>
    </location>
</feature>
<keyword evidence="7" id="KW-0479">Metal-binding</keyword>
<evidence type="ECO:0000256" key="2">
    <source>
        <dbReference type="ARBA" id="ARBA00022475"/>
    </source>
</evidence>
<dbReference type="CDD" id="cd06853">
    <property type="entry name" value="GT_WecA_like"/>
    <property type="match status" value="1"/>
</dbReference>
<evidence type="ECO:0000256" key="6">
    <source>
        <dbReference type="ARBA" id="ARBA00023136"/>
    </source>
</evidence>
<organism evidence="9 10">
    <name type="scientific">Hathewaya proteolytica DSM 3090</name>
    <dbReference type="NCBI Taxonomy" id="1121331"/>
    <lineage>
        <taxon>Bacteria</taxon>
        <taxon>Bacillati</taxon>
        <taxon>Bacillota</taxon>
        <taxon>Clostridia</taxon>
        <taxon>Eubacteriales</taxon>
        <taxon>Clostridiaceae</taxon>
        <taxon>Hathewaya</taxon>
    </lineage>
</organism>
<feature type="transmembrane region" description="Helical" evidence="8">
    <location>
        <begin position="318"/>
        <end position="337"/>
    </location>
</feature>
<evidence type="ECO:0000256" key="7">
    <source>
        <dbReference type="PIRSR" id="PIRSR600715-1"/>
    </source>
</evidence>
<dbReference type="PANTHER" id="PTHR22926">
    <property type="entry name" value="PHOSPHO-N-ACETYLMURAMOYL-PENTAPEPTIDE-TRANSFERASE"/>
    <property type="match status" value="1"/>
</dbReference>
<dbReference type="GO" id="GO:0009103">
    <property type="term" value="P:lipopolysaccharide biosynthetic process"/>
    <property type="evidence" value="ECO:0007669"/>
    <property type="project" value="TreeGrafter"/>
</dbReference>
<evidence type="ECO:0000256" key="5">
    <source>
        <dbReference type="ARBA" id="ARBA00022989"/>
    </source>
</evidence>
<accession>A0A1M6S996</accession>
<feature type="transmembrane region" description="Helical" evidence="8">
    <location>
        <begin position="239"/>
        <end position="260"/>
    </location>
</feature>
<gene>
    <name evidence="9" type="ORF">SAMN02745248_02485</name>
</gene>
<dbReference type="InterPro" id="IPR018480">
    <property type="entry name" value="PNAcMuramoyl-5peptid_Trfase_CS"/>
</dbReference>